<organism evidence="8 9">
    <name type="scientific">Photorhabdus namnaonensis</name>
    <dbReference type="NCBI Taxonomy" id="1851568"/>
    <lineage>
        <taxon>Bacteria</taxon>
        <taxon>Pseudomonadati</taxon>
        <taxon>Pseudomonadota</taxon>
        <taxon>Gammaproteobacteria</taxon>
        <taxon>Enterobacterales</taxon>
        <taxon>Morganellaceae</taxon>
        <taxon>Photorhabdus</taxon>
    </lineage>
</organism>
<keyword evidence="5" id="KW-0255">Endonuclease</keyword>
<evidence type="ECO:0000256" key="6">
    <source>
        <dbReference type="ARBA" id="ARBA00022801"/>
    </source>
</evidence>
<keyword evidence="9" id="KW-1185">Reference proteome</keyword>
<dbReference type="EMBL" id="LOIC01000072">
    <property type="protein sequence ID" value="OCA54227.1"/>
    <property type="molecule type" value="Genomic_DNA"/>
</dbReference>
<evidence type="ECO:0000256" key="4">
    <source>
        <dbReference type="ARBA" id="ARBA00022722"/>
    </source>
</evidence>
<dbReference type="RefSeq" id="WP_065390743.1">
    <property type="nucleotide sequence ID" value="NZ_CAWMQN010000072.1"/>
</dbReference>
<evidence type="ECO:0000313" key="8">
    <source>
        <dbReference type="EMBL" id="OCA54227.1"/>
    </source>
</evidence>
<evidence type="ECO:0000256" key="5">
    <source>
        <dbReference type="ARBA" id="ARBA00022759"/>
    </source>
</evidence>
<evidence type="ECO:0000313" key="9">
    <source>
        <dbReference type="Proteomes" id="UP000092665"/>
    </source>
</evidence>
<comment type="caution">
    <text evidence="8">The sequence shown here is derived from an EMBL/GenBank/DDBJ whole genome shotgun (WGS) entry which is preliminary data.</text>
</comment>
<keyword evidence="4" id="KW-0540">Nuclease</keyword>
<dbReference type="AlphaFoldDB" id="A0A1B8YGQ8"/>
<evidence type="ECO:0000256" key="1">
    <source>
        <dbReference type="ARBA" id="ARBA00003293"/>
    </source>
</evidence>
<proteinExistence type="inferred from homology"/>
<protein>
    <submittedName>
        <fullName evidence="8">Bacteriophage replication gene A protein (GPA)</fullName>
    </submittedName>
</protein>
<evidence type="ECO:0000256" key="2">
    <source>
        <dbReference type="ARBA" id="ARBA00009260"/>
    </source>
</evidence>
<dbReference type="GO" id="GO:0006260">
    <property type="term" value="P:DNA replication"/>
    <property type="evidence" value="ECO:0007669"/>
    <property type="project" value="UniProtKB-KW"/>
</dbReference>
<dbReference type="GO" id="GO:0004519">
    <property type="term" value="F:endonuclease activity"/>
    <property type="evidence" value="ECO:0007669"/>
    <property type="project" value="UniProtKB-KW"/>
</dbReference>
<dbReference type="InterPro" id="IPR008766">
    <property type="entry name" value="Replication_gene_A-like"/>
</dbReference>
<comment type="function">
    <text evidence="1">Possible endonuclease which induces a single-strand cut and initiates DNA replication.</text>
</comment>
<dbReference type="Pfam" id="PF05840">
    <property type="entry name" value="Phage_GPA"/>
    <property type="match status" value="1"/>
</dbReference>
<sequence>MQCEWAFPWNEPRPAIASPYLDDTDTLLSKGEMTSEHPHVKKYLTRLIERDLLHSQVLTPAQQESRRRFALQEKQAYEESRRSWQETAAGVESYLNEQPHFIKSYFQKKIIWLRKNRGTKHSNAFLLGTVKSALLRLNAVREKQGVKPYCELAAYYQGVFRHLAEMNKRRIKSLANEIAARVNEMFCTETEDENGDTAEISHDDFLLIYRNIAAEVYSLHIIPPPLSPFSAIARMIDSKWWERQLWRLRCDWRESQLRAANQVNKKAHPYLSYEAVSDWQEQRRRNTEFFKAHDLVDEAGNVVSLESMVYASISNPVLRRHELMTRMQGIEFVAQERGDVGVFYTITCPSKYHANNHSGHANPKWNHSTPVQAQRYLRKVWANIGSKLDRNGLRVYGFRVVEPHHDSTPHWHLLLFMRLDERKAITDIMRSYAIREDREELGKRTSARFTAKKLDPKKGSATAYVAKYISKNIDGYALDGERDNETGKPLKETAKFAMAWASRYRIRQYQAIGTPPITVWRELRKLSNQLTSVLKISGEFKHGQALLSDPLMDAVTAAADAGCFATYIMKQGGVLIPRKDYAVHLAYQQNDEPNAYGETVDKIYGIYSPRLGEDSRVCTRLTKWKIVSKKINSSANNSDAESVGLSFGSLSFSGPAAPWSSVNNSPVVQNSSKIKREIDRPYDDLLVNEFHQNYPMMHFDEKVKRIYESAALNNIEIDDFLARSLLGGGNIIVDSQCYCLSMFGYLQKKPKQYKENVKVIMNRLNDRLGNNINLNDIFHDPGGHYSAMLEDIDPVMWGALFGHNRGI</sequence>
<dbReference type="Proteomes" id="UP000092665">
    <property type="component" value="Unassembled WGS sequence"/>
</dbReference>
<dbReference type="PATRIC" id="fig|29488.15.peg.2942"/>
<dbReference type="GO" id="GO:0016787">
    <property type="term" value="F:hydrolase activity"/>
    <property type="evidence" value="ECO:0007669"/>
    <property type="project" value="UniProtKB-KW"/>
</dbReference>
<comment type="similarity">
    <text evidence="2">Belongs to the phage GPA family.</text>
</comment>
<keyword evidence="6" id="KW-0378">Hydrolase</keyword>
<evidence type="ECO:0000259" key="7">
    <source>
        <dbReference type="Pfam" id="PF05840"/>
    </source>
</evidence>
<reference evidence="9" key="1">
    <citation type="submission" date="2015-11" db="EMBL/GenBank/DDBJ databases">
        <authorList>
            <person name="Tobias N.J."/>
            <person name="Mishra B."/>
            <person name="Gupta D.K."/>
            <person name="Thines M."/>
            <person name="Stinear T.P."/>
            <person name="Bode H.B."/>
        </authorList>
    </citation>
    <scope>NUCLEOTIDE SEQUENCE [LARGE SCALE GENOMIC DNA]</scope>
    <source>
        <strain evidence="9">PB45.5</strain>
    </source>
</reference>
<gene>
    <name evidence="8" type="ORF">Phpb_02671</name>
</gene>
<keyword evidence="3" id="KW-0235">DNA replication</keyword>
<evidence type="ECO:0000256" key="3">
    <source>
        <dbReference type="ARBA" id="ARBA00022705"/>
    </source>
</evidence>
<feature type="domain" description="Replication gene A protein-like" evidence="7">
    <location>
        <begin position="171"/>
        <end position="476"/>
    </location>
</feature>
<name>A0A1B8YGQ8_9GAMM</name>
<accession>A0A1B8YGQ8</accession>